<reference evidence="2" key="1">
    <citation type="submission" date="2020-02" db="EMBL/GenBank/DDBJ databases">
        <title>Bacillus sedimentmangrovi sp. nov., isolated from sediment of the mangrove ecosystem.</title>
        <authorList>
            <person name="Liu G."/>
        </authorList>
    </citation>
    <scope>NUCLEOTIDE SEQUENCE [LARGE SCALE GENOMIC DNA]</scope>
    <source>
        <strain evidence="2">SgZ-7</strain>
    </source>
</reference>
<organism evidence="2 3">
    <name type="scientific">Neobacillus thermocopriae</name>
    <dbReference type="NCBI Taxonomy" id="1215031"/>
    <lineage>
        <taxon>Bacteria</taxon>
        <taxon>Bacillati</taxon>
        <taxon>Bacillota</taxon>
        <taxon>Bacilli</taxon>
        <taxon>Bacillales</taxon>
        <taxon>Bacillaceae</taxon>
        <taxon>Neobacillus</taxon>
    </lineage>
</organism>
<protein>
    <submittedName>
        <fullName evidence="2">Uncharacterized protein</fullName>
    </submittedName>
</protein>
<name>A0A6B3TVY3_9BACI</name>
<evidence type="ECO:0000313" key="3">
    <source>
        <dbReference type="Proteomes" id="UP000481621"/>
    </source>
</evidence>
<dbReference type="RefSeq" id="WP_163252282.1">
    <property type="nucleotide sequence ID" value="NZ_JAAIUV010000022.1"/>
</dbReference>
<comment type="caution">
    <text evidence="2">The sequence shown here is derived from an EMBL/GenBank/DDBJ whole genome shotgun (WGS) entry which is preliminary data.</text>
</comment>
<feature type="region of interest" description="Disordered" evidence="1">
    <location>
        <begin position="33"/>
        <end position="61"/>
    </location>
</feature>
<feature type="compositionally biased region" description="Basic and acidic residues" evidence="1">
    <location>
        <begin position="37"/>
        <end position="47"/>
    </location>
</feature>
<gene>
    <name evidence="2" type="ORF">G4Z05_13060</name>
</gene>
<accession>A0A6B3TVY3</accession>
<dbReference type="Proteomes" id="UP000481621">
    <property type="component" value="Unassembled WGS sequence"/>
</dbReference>
<evidence type="ECO:0000256" key="1">
    <source>
        <dbReference type="SAM" id="MobiDB-lite"/>
    </source>
</evidence>
<keyword evidence="3" id="KW-1185">Reference proteome</keyword>
<sequence length="61" mass="6893">MAKRTKKNDPQQKNKKGFDSAVINAEFAHEMGATDTNKIRRDKEKKVNAAKNNGKYKGMNP</sequence>
<dbReference type="AlphaFoldDB" id="A0A6B3TVY3"/>
<proteinExistence type="predicted"/>
<dbReference type="EMBL" id="JAAIUV010000022">
    <property type="protein sequence ID" value="NEX79787.1"/>
    <property type="molecule type" value="Genomic_DNA"/>
</dbReference>
<evidence type="ECO:0000313" key="2">
    <source>
        <dbReference type="EMBL" id="NEX79787.1"/>
    </source>
</evidence>